<evidence type="ECO:0000256" key="2">
    <source>
        <dbReference type="ARBA" id="ARBA00022801"/>
    </source>
</evidence>
<dbReference type="GO" id="GO:0016740">
    <property type="term" value="F:transferase activity"/>
    <property type="evidence" value="ECO:0007669"/>
    <property type="project" value="UniProtKB-KW"/>
</dbReference>
<reference evidence="5 6" key="1">
    <citation type="submission" date="2019-01" db="EMBL/GenBank/DDBJ databases">
        <authorList>
            <person name="Chen W.-M."/>
        </authorList>
    </citation>
    <scope>NUCLEOTIDE SEQUENCE [LARGE SCALE GENOMIC DNA]</scope>
    <source>
        <strain evidence="5 6">KYPC3</strain>
    </source>
</reference>
<dbReference type="InterPro" id="IPR052708">
    <property type="entry name" value="PxpC"/>
</dbReference>
<dbReference type="PANTHER" id="PTHR43309">
    <property type="entry name" value="5-OXOPROLINASE SUBUNIT C"/>
    <property type="match status" value="1"/>
</dbReference>
<keyword evidence="6" id="KW-1185">Reference proteome</keyword>
<dbReference type="Proteomes" id="UP000283077">
    <property type="component" value="Unassembled WGS sequence"/>
</dbReference>
<name>A0A437QSV2_9GAMM</name>
<dbReference type="OrthoDB" id="9768696at2"/>
<dbReference type="SMART" id="SM00797">
    <property type="entry name" value="AHS2"/>
    <property type="match status" value="1"/>
</dbReference>
<feature type="domain" description="Carboxyltransferase" evidence="4">
    <location>
        <begin position="44"/>
        <end position="330"/>
    </location>
</feature>
<dbReference type="GO" id="GO:0005524">
    <property type="term" value="F:ATP binding"/>
    <property type="evidence" value="ECO:0007669"/>
    <property type="project" value="UniProtKB-KW"/>
</dbReference>
<evidence type="ECO:0000259" key="4">
    <source>
        <dbReference type="SMART" id="SM00797"/>
    </source>
</evidence>
<protein>
    <submittedName>
        <fullName evidence="5">Biotin-dependent carboxyltransferase</fullName>
    </submittedName>
</protein>
<dbReference type="InterPro" id="IPR029000">
    <property type="entry name" value="Cyclophilin-like_dom_sf"/>
</dbReference>
<keyword evidence="5" id="KW-0808">Transferase</keyword>
<evidence type="ECO:0000313" key="5">
    <source>
        <dbReference type="EMBL" id="RVU37564.1"/>
    </source>
</evidence>
<dbReference type="AlphaFoldDB" id="A0A437QSV2"/>
<keyword evidence="1" id="KW-0547">Nucleotide-binding</keyword>
<gene>
    <name evidence="5" type="ORF">EOE67_10290</name>
</gene>
<comment type="caution">
    <text evidence="5">The sequence shown here is derived from an EMBL/GenBank/DDBJ whole genome shotgun (WGS) entry which is preliminary data.</text>
</comment>
<dbReference type="EMBL" id="SACS01000009">
    <property type="protein sequence ID" value="RVU37564.1"/>
    <property type="molecule type" value="Genomic_DNA"/>
</dbReference>
<sequence>MSAPWRSIVTAPRSGSVSESAALVLQKVNVFTQLQDLGRFGAASMGLTQGGVVDATSARLANALVDNEPTALLLEIGLGAVQFRAIGSVTVAVTGAAMPVFLNGQRYERYQSMQLQHGDQLEIGYSKAGVRCYLAVGGGFLVTPVLGSCATVLREGVGGINGQPLQSGTALTVAARPASTTSTVIRLPSVRSVDYQFQLKAKAMQNIPFVAGAQQAELGAAILARFQQNVYQVQPMSDRMGMRLRGAALPVASQALLSEGICLGAIQLPADGQPIVMLNDHQTIGGYPKIGAVTRLGVNALGQCRPGNLLRFVEVSQQQAVEQARAHELWLSTLEQQIRG</sequence>
<proteinExistence type="predicted"/>
<dbReference type="InterPro" id="IPR003778">
    <property type="entry name" value="CT_A_B"/>
</dbReference>
<dbReference type="GO" id="GO:0016787">
    <property type="term" value="F:hydrolase activity"/>
    <property type="evidence" value="ECO:0007669"/>
    <property type="project" value="UniProtKB-KW"/>
</dbReference>
<dbReference type="NCBIfam" id="TIGR00724">
    <property type="entry name" value="urea_amlyse_rel"/>
    <property type="match status" value="1"/>
</dbReference>
<evidence type="ECO:0000256" key="3">
    <source>
        <dbReference type="ARBA" id="ARBA00022840"/>
    </source>
</evidence>
<dbReference type="PANTHER" id="PTHR43309:SF4">
    <property type="entry name" value="CARBOXYLTRANSFERASE DOMAIN-CONTAINING PROTEIN"/>
    <property type="match status" value="1"/>
</dbReference>
<organism evidence="5 6">
    <name type="scientific">Rheinheimera riviphila</name>
    <dbReference type="NCBI Taxonomy" id="1834037"/>
    <lineage>
        <taxon>Bacteria</taxon>
        <taxon>Pseudomonadati</taxon>
        <taxon>Pseudomonadota</taxon>
        <taxon>Gammaproteobacteria</taxon>
        <taxon>Chromatiales</taxon>
        <taxon>Chromatiaceae</taxon>
        <taxon>Rheinheimera</taxon>
    </lineage>
</organism>
<dbReference type="SUPFAM" id="SSF50891">
    <property type="entry name" value="Cyclophilin-like"/>
    <property type="match status" value="1"/>
</dbReference>
<evidence type="ECO:0000313" key="6">
    <source>
        <dbReference type="Proteomes" id="UP000283077"/>
    </source>
</evidence>
<keyword evidence="3" id="KW-0067">ATP-binding</keyword>
<keyword evidence="2" id="KW-0378">Hydrolase</keyword>
<evidence type="ECO:0000256" key="1">
    <source>
        <dbReference type="ARBA" id="ARBA00022741"/>
    </source>
</evidence>
<accession>A0A437QSV2</accession>
<dbReference type="Gene3D" id="2.40.100.10">
    <property type="entry name" value="Cyclophilin-like"/>
    <property type="match status" value="1"/>
</dbReference>
<dbReference type="Pfam" id="PF02626">
    <property type="entry name" value="CT_A_B"/>
    <property type="match status" value="1"/>
</dbReference>